<evidence type="ECO:0000313" key="2">
    <source>
        <dbReference type="EMBL" id="MCQ0969696.1"/>
    </source>
</evidence>
<sequence>MPFTLIHRLMARLHGGAASVVPPLPRPDQPLCLIGDIHGRSDLLDLMLQRIAQQPGGEDAHIIALGDLIDRGPDSAGVISRLMDEQATRPAHVTVLMGNHERLMLDFLADPVRNPRWLHFGAADTMRSYGIEPATDRPALAAEVLRNAMPQSHRDWLTNLPLYWEGDGLVAVHADADPSRPLSRQSEDVLLWGRDDFGRRRQNPPCWIAHGHVIQEQPYALSGRIALDTGAWKTGTLSAAWLDADGLRFIQVGAPA</sequence>
<organism evidence="2 3">
    <name type="scientific">Paracoccus albicereus</name>
    <dbReference type="NCBI Taxonomy" id="2922394"/>
    <lineage>
        <taxon>Bacteria</taxon>
        <taxon>Pseudomonadati</taxon>
        <taxon>Pseudomonadota</taxon>
        <taxon>Alphaproteobacteria</taxon>
        <taxon>Rhodobacterales</taxon>
        <taxon>Paracoccaceae</taxon>
        <taxon>Paracoccus</taxon>
    </lineage>
</organism>
<dbReference type="InterPro" id="IPR004843">
    <property type="entry name" value="Calcineurin-like_PHP"/>
</dbReference>
<dbReference type="Gene3D" id="3.60.21.10">
    <property type="match status" value="1"/>
</dbReference>
<gene>
    <name evidence="2" type="ORF">MLD63_04550</name>
</gene>
<dbReference type="InterPro" id="IPR029052">
    <property type="entry name" value="Metallo-depent_PP-like"/>
</dbReference>
<feature type="domain" description="Calcineurin-like phosphoesterase" evidence="1">
    <location>
        <begin position="32"/>
        <end position="214"/>
    </location>
</feature>
<dbReference type="PANTHER" id="PTHR42850">
    <property type="entry name" value="METALLOPHOSPHOESTERASE"/>
    <property type="match status" value="1"/>
</dbReference>
<proteinExistence type="predicted"/>
<reference evidence="2 3" key="1">
    <citation type="submission" date="2022-03" db="EMBL/GenBank/DDBJ databases">
        <authorList>
            <person name="He Y."/>
        </authorList>
    </citation>
    <scope>NUCLEOTIDE SEQUENCE [LARGE SCALE GENOMIC DNA]</scope>
    <source>
        <strain evidence="2 3">TK19116</strain>
    </source>
</reference>
<dbReference type="SUPFAM" id="SSF56300">
    <property type="entry name" value="Metallo-dependent phosphatases"/>
    <property type="match status" value="1"/>
</dbReference>
<name>A0ABT1MQB3_9RHOB</name>
<dbReference type="Pfam" id="PF00149">
    <property type="entry name" value="Metallophos"/>
    <property type="match status" value="1"/>
</dbReference>
<dbReference type="RefSeq" id="WP_255328713.1">
    <property type="nucleotide sequence ID" value="NZ_JAKZEU010000002.1"/>
</dbReference>
<protein>
    <submittedName>
        <fullName evidence="2">Metallophosphoesterase</fullName>
    </submittedName>
</protein>
<accession>A0ABT1MQB3</accession>
<dbReference type="PANTHER" id="PTHR42850:SF4">
    <property type="entry name" value="ZINC-DEPENDENT ENDOPOLYPHOSPHATASE"/>
    <property type="match status" value="1"/>
</dbReference>
<dbReference type="EMBL" id="JAKZEU010000002">
    <property type="protein sequence ID" value="MCQ0969696.1"/>
    <property type="molecule type" value="Genomic_DNA"/>
</dbReference>
<keyword evidence="3" id="KW-1185">Reference proteome</keyword>
<evidence type="ECO:0000313" key="3">
    <source>
        <dbReference type="Proteomes" id="UP001203945"/>
    </source>
</evidence>
<dbReference type="InterPro" id="IPR050126">
    <property type="entry name" value="Ap4A_hydrolase"/>
</dbReference>
<dbReference type="Proteomes" id="UP001203945">
    <property type="component" value="Unassembled WGS sequence"/>
</dbReference>
<comment type="caution">
    <text evidence="2">The sequence shown here is derived from an EMBL/GenBank/DDBJ whole genome shotgun (WGS) entry which is preliminary data.</text>
</comment>
<evidence type="ECO:0000259" key="1">
    <source>
        <dbReference type="Pfam" id="PF00149"/>
    </source>
</evidence>